<protein>
    <submittedName>
        <fullName evidence="3">Uncharacterized protein</fullName>
    </submittedName>
</protein>
<evidence type="ECO:0000256" key="1">
    <source>
        <dbReference type="SAM" id="MobiDB-lite"/>
    </source>
</evidence>
<keyword evidence="3" id="KW-0614">Plasmid</keyword>
<proteinExistence type="predicted"/>
<keyword evidence="2" id="KW-0472">Membrane</keyword>
<geneLocation type="plasmid" evidence="3">
    <name>pChr15</name>
</geneLocation>
<feature type="region of interest" description="Disordered" evidence="1">
    <location>
        <begin position="32"/>
        <end position="54"/>
    </location>
</feature>
<keyword evidence="2" id="KW-0812">Transmembrane</keyword>
<sequence length="237" mass="24322">MLDKKKLAALIVAGVLIVVGLTVVITLGLSGGAGKQPAAEPVTVSPSASAAATAPTDLELTTEEMTIFKAAGEAAAKFDNRPESAMKPADYVKAGFTESLSNSYKPIWAGLFAGRADQSSARIESQVGGGLGGTGVLKQSLKVLDYSGSKPGSYTIRVAVDVAWVPQEVKPAPGKQMGGSAQSGNATWTLTYDQLSQRILKVEQPAWQDLGAEGLFDAMGLPVPTKGADTAAQGGTK</sequence>
<name>A6YFT6_9MICC</name>
<evidence type="ECO:0000313" key="3">
    <source>
        <dbReference type="EMBL" id="ABR67097.1"/>
    </source>
</evidence>
<feature type="compositionally biased region" description="Low complexity" evidence="1">
    <location>
        <begin position="37"/>
        <end position="54"/>
    </location>
</feature>
<reference evidence="3" key="1">
    <citation type="journal article" date="2008" name="Plasmid">
        <title>Comparative analysis of eight Arthrobacter plasmids.</title>
        <authorList>
            <person name="Jerke K."/>
            <person name="Nakatsu C.H."/>
            <person name="Beasley F."/>
            <person name="Konopka A."/>
        </authorList>
    </citation>
    <scope>NUCLEOTIDE SEQUENCE</scope>
    <source>
        <strain evidence="3">Chr15</strain>
        <plasmid evidence="3">pChr15</plasmid>
    </source>
</reference>
<dbReference type="EMBL" id="EF495212">
    <property type="protein sequence ID" value="ABR67097.1"/>
    <property type="molecule type" value="Genomic_DNA"/>
</dbReference>
<dbReference type="AlphaFoldDB" id="A6YFT6"/>
<keyword evidence="2" id="KW-1133">Transmembrane helix</keyword>
<organism evidence="3">
    <name type="scientific">Arthrobacter sp. Chr15</name>
    <dbReference type="NCBI Taxonomy" id="447032"/>
    <lineage>
        <taxon>Bacteria</taxon>
        <taxon>Bacillati</taxon>
        <taxon>Actinomycetota</taxon>
        <taxon>Actinomycetes</taxon>
        <taxon>Micrococcales</taxon>
        <taxon>Micrococcaceae</taxon>
        <taxon>Arthrobacter</taxon>
    </lineage>
</organism>
<evidence type="ECO:0000256" key="2">
    <source>
        <dbReference type="SAM" id="Phobius"/>
    </source>
</evidence>
<accession>A6YFT6</accession>
<feature type="transmembrane region" description="Helical" evidence="2">
    <location>
        <begin position="7"/>
        <end position="29"/>
    </location>
</feature>
<dbReference type="RefSeq" id="WP_012311462.1">
    <property type="nucleotide sequence ID" value="NC_010492.1"/>
</dbReference>